<evidence type="ECO:0000259" key="4">
    <source>
        <dbReference type="PROSITE" id="PS01124"/>
    </source>
</evidence>
<gene>
    <name evidence="5" type="ORF">F936_03568</name>
</gene>
<dbReference type="InterPro" id="IPR018060">
    <property type="entry name" value="HTH_AraC"/>
</dbReference>
<dbReference type="PANTHER" id="PTHR43436">
    <property type="entry name" value="ARAC-FAMILY TRANSCRIPTIONAL REGULATOR"/>
    <property type="match status" value="1"/>
</dbReference>
<dbReference type="Proteomes" id="UP000013024">
    <property type="component" value="Unassembled WGS sequence"/>
</dbReference>
<reference evidence="5 6" key="1">
    <citation type="submission" date="2013-02" db="EMBL/GenBank/DDBJ databases">
        <title>The Genome Sequence of Acinetobacter calcoaceticus CIP 81.8.</title>
        <authorList>
            <consortium name="The Broad Institute Genome Sequencing Platform"/>
            <consortium name="The Broad Institute Genome Sequencing Center for Infectious Disease"/>
            <person name="Cerqueira G."/>
            <person name="Feldgarden M."/>
            <person name="Courvalin P."/>
            <person name="Perichon B."/>
            <person name="Grillot-Courvalin C."/>
            <person name="Clermont D."/>
            <person name="Rocha E."/>
            <person name="Yoon E.-J."/>
            <person name="Nemec A."/>
            <person name="Walker B."/>
            <person name="Young S.K."/>
            <person name="Zeng Q."/>
            <person name="Gargeya S."/>
            <person name="Fitzgerald M."/>
            <person name="Haas B."/>
            <person name="Abouelleil A."/>
            <person name="Alvarado L."/>
            <person name="Arachchi H.M."/>
            <person name="Berlin A.M."/>
            <person name="Chapman S.B."/>
            <person name="Dewar J."/>
            <person name="Goldberg J."/>
            <person name="Griggs A."/>
            <person name="Gujja S."/>
            <person name="Hansen M."/>
            <person name="Howarth C."/>
            <person name="Imamovic A."/>
            <person name="Larimer J."/>
            <person name="McCowan C."/>
            <person name="Murphy C."/>
            <person name="Neiman D."/>
            <person name="Pearson M."/>
            <person name="Priest M."/>
            <person name="Roberts A."/>
            <person name="Saif S."/>
            <person name="Shea T."/>
            <person name="Sisk P."/>
            <person name="Sykes S."/>
            <person name="Wortman J."/>
            <person name="Nusbaum C."/>
            <person name="Birren B."/>
        </authorList>
    </citation>
    <scope>NUCLEOTIDE SEQUENCE [LARGE SCALE GENOMIC DNA]</scope>
    <source>
        <strain evidence="5 6">CIP 81.8</strain>
    </source>
</reference>
<dbReference type="InterPro" id="IPR009594">
    <property type="entry name" value="Tscrpt_reg_HTH_AraC_N"/>
</dbReference>
<dbReference type="Gene3D" id="1.10.10.60">
    <property type="entry name" value="Homeodomain-like"/>
    <property type="match status" value="2"/>
</dbReference>
<keyword evidence="1" id="KW-0805">Transcription regulation</keyword>
<name>A0ABP2UBH3_ACICA</name>
<dbReference type="InterPro" id="IPR018062">
    <property type="entry name" value="HTH_AraC-typ_CS"/>
</dbReference>
<dbReference type="InterPro" id="IPR009057">
    <property type="entry name" value="Homeodomain-like_sf"/>
</dbReference>
<dbReference type="SMART" id="SM00342">
    <property type="entry name" value="HTH_ARAC"/>
    <property type="match status" value="1"/>
</dbReference>
<organism evidence="5 6">
    <name type="scientific">Acinetobacter calcoaceticus DSM 30006 = CIP 81.8</name>
    <dbReference type="NCBI Taxonomy" id="981331"/>
    <lineage>
        <taxon>Bacteria</taxon>
        <taxon>Pseudomonadati</taxon>
        <taxon>Pseudomonadota</taxon>
        <taxon>Gammaproteobacteria</taxon>
        <taxon>Moraxellales</taxon>
        <taxon>Moraxellaceae</taxon>
        <taxon>Acinetobacter</taxon>
        <taxon>Acinetobacter calcoaceticus/baumannii complex</taxon>
    </lineage>
</organism>
<accession>A0ABP2UBH3</accession>
<keyword evidence="2" id="KW-0238">DNA-binding</keyword>
<evidence type="ECO:0000256" key="3">
    <source>
        <dbReference type="ARBA" id="ARBA00023163"/>
    </source>
</evidence>
<dbReference type="RefSeq" id="WP_005049946.1">
    <property type="nucleotide sequence ID" value="NZ_KB849784.1"/>
</dbReference>
<evidence type="ECO:0000313" key="6">
    <source>
        <dbReference type="Proteomes" id="UP000013024"/>
    </source>
</evidence>
<dbReference type="SUPFAM" id="SSF46689">
    <property type="entry name" value="Homeodomain-like"/>
    <property type="match status" value="2"/>
</dbReference>
<dbReference type="Pfam" id="PF06719">
    <property type="entry name" value="AraC_N"/>
    <property type="match status" value="1"/>
</dbReference>
<evidence type="ECO:0000313" key="5">
    <source>
        <dbReference type="EMBL" id="ENV96895.1"/>
    </source>
</evidence>
<dbReference type="GeneID" id="92920690"/>
<evidence type="ECO:0000256" key="2">
    <source>
        <dbReference type="ARBA" id="ARBA00023125"/>
    </source>
</evidence>
<keyword evidence="3" id="KW-0804">Transcription</keyword>
<comment type="caution">
    <text evidence="5">The sequence shown here is derived from an EMBL/GenBank/DDBJ whole genome shotgun (WGS) entry which is preliminary data.</text>
</comment>
<dbReference type="PANTHER" id="PTHR43436:SF2">
    <property type="entry name" value="ARAC_XYLS FAMILY TRANSCRIPTIONAL REGULATOR"/>
    <property type="match status" value="1"/>
</dbReference>
<dbReference type="EMBL" id="APQI01000012">
    <property type="protein sequence ID" value="ENV96895.1"/>
    <property type="molecule type" value="Genomic_DNA"/>
</dbReference>
<evidence type="ECO:0000256" key="1">
    <source>
        <dbReference type="ARBA" id="ARBA00023015"/>
    </source>
</evidence>
<dbReference type="PROSITE" id="PS01124">
    <property type="entry name" value="HTH_ARAC_FAMILY_2"/>
    <property type="match status" value="1"/>
</dbReference>
<keyword evidence="6" id="KW-1185">Reference proteome</keyword>
<dbReference type="PROSITE" id="PS00041">
    <property type="entry name" value="HTH_ARAC_FAMILY_1"/>
    <property type="match status" value="1"/>
</dbReference>
<proteinExistence type="predicted"/>
<feature type="domain" description="HTH araC/xylS-type" evidence="4">
    <location>
        <begin position="201"/>
        <end position="298"/>
    </location>
</feature>
<dbReference type="Pfam" id="PF12833">
    <property type="entry name" value="HTH_18"/>
    <property type="match status" value="1"/>
</dbReference>
<sequence length="298" mass="33653">MPQNHLSENLVDAFLHLAPAEGLYPTFISNITLMRVDYSTSPVAVLQEPSIVLVIQGVKRGYIGKDIFQFRQGQCLFISIAIPFDCDTVVENNEPMLAIAIKFESQMMVDLVTKLDKEQQVVIEDSQSGDLKLSCGLRVIDMNPTISEVALRLLNLLRSKQDTFILGEQVKRELVYRVLQASGGEFIKNLSAMASRNGVIYTICEIIQRDYYRNLTVQELAKQAGMSISLFHQTFKKVTNYSPLQYIKITRLHKARELIMNNKMGVAEAAYEVGYVSASQFSREFKRLFGIPPKSSII</sequence>
<protein>
    <recommendedName>
        <fullName evidence="4">HTH araC/xylS-type domain-containing protein</fullName>
    </recommendedName>
</protein>